<keyword evidence="9" id="KW-0812">Transmembrane</keyword>
<keyword evidence="8" id="KW-0902">Two-component regulatory system</keyword>
<dbReference type="GO" id="GO:0046983">
    <property type="term" value="F:protein dimerization activity"/>
    <property type="evidence" value="ECO:0007669"/>
    <property type="project" value="InterPro"/>
</dbReference>
<feature type="transmembrane region" description="Helical" evidence="9">
    <location>
        <begin position="138"/>
        <end position="156"/>
    </location>
</feature>
<evidence type="ECO:0000256" key="4">
    <source>
        <dbReference type="ARBA" id="ARBA00022679"/>
    </source>
</evidence>
<keyword evidence="6 12" id="KW-0418">Kinase</keyword>
<evidence type="ECO:0000256" key="3">
    <source>
        <dbReference type="ARBA" id="ARBA00022553"/>
    </source>
</evidence>
<dbReference type="EMBL" id="RXLR01000019">
    <property type="protein sequence ID" value="TDH19418.1"/>
    <property type="molecule type" value="Genomic_DNA"/>
</dbReference>
<evidence type="ECO:0000259" key="10">
    <source>
        <dbReference type="Pfam" id="PF07730"/>
    </source>
</evidence>
<accession>A0A4R8RBJ1</accession>
<dbReference type="InterPro" id="IPR050482">
    <property type="entry name" value="Sensor_HK_TwoCompSys"/>
</dbReference>
<feature type="transmembrane region" description="Helical" evidence="9">
    <location>
        <begin position="21"/>
        <end position="41"/>
    </location>
</feature>
<dbReference type="PANTHER" id="PTHR24421:SF10">
    <property type="entry name" value="NITRATE_NITRITE SENSOR PROTEIN NARQ"/>
    <property type="match status" value="1"/>
</dbReference>
<feature type="domain" description="Signal transduction histidine kinase subgroup 3 dimerisation and phosphoacceptor" evidence="10">
    <location>
        <begin position="184"/>
        <end position="249"/>
    </location>
</feature>
<dbReference type="Gene3D" id="3.30.565.10">
    <property type="entry name" value="Histidine kinase-like ATPase, C-terminal domain"/>
    <property type="match status" value="1"/>
</dbReference>
<dbReference type="CDD" id="cd16917">
    <property type="entry name" value="HATPase_UhpB-NarQ-NarX-like"/>
    <property type="match status" value="1"/>
</dbReference>
<evidence type="ECO:0000256" key="9">
    <source>
        <dbReference type="SAM" id="Phobius"/>
    </source>
</evidence>
<dbReference type="PANTHER" id="PTHR24421">
    <property type="entry name" value="NITRATE/NITRITE SENSOR PROTEIN NARX-RELATED"/>
    <property type="match status" value="1"/>
</dbReference>
<evidence type="ECO:0000313" key="12">
    <source>
        <dbReference type="EMBL" id="TDZ52298.1"/>
    </source>
</evidence>
<dbReference type="Proteomes" id="UP000295165">
    <property type="component" value="Unassembled WGS sequence"/>
</dbReference>
<dbReference type="RefSeq" id="WP_078332786.1">
    <property type="nucleotide sequence ID" value="NZ_MAFQ01000001.1"/>
</dbReference>
<dbReference type="Proteomes" id="UP000295627">
    <property type="component" value="Unassembled WGS sequence"/>
</dbReference>
<dbReference type="EC" id="2.7.13.3" evidence="2"/>
<dbReference type="AlphaFoldDB" id="A0A4R8RBJ1"/>
<keyword evidence="3" id="KW-0597">Phosphoprotein</keyword>
<dbReference type="GO" id="GO:0005524">
    <property type="term" value="F:ATP binding"/>
    <property type="evidence" value="ECO:0007669"/>
    <property type="project" value="UniProtKB-KW"/>
</dbReference>
<keyword evidence="7" id="KW-0067">ATP-binding</keyword>
<evidence type="ECO:0000256" key="2">
    <source>
        <dbReference type="ARBA" id="ARBA00012438"/>
    </source>
</evidence>
<feature type="transmembrane region" description="Helical" evidence="9">
    <location>
        <begin position="47"/>
        <end position="67"/>
    </location>
</feature>
<proteinExistence type="predicted"/>
<dbReference type="Gene3D" id="1.20.5.1930">
    <property type="match status" value="1"/>
</dbReference>
<evidence type="ECO:0000313" key="14">
    <source>
        <dbReference type="Proteomes" id="UP000295627"/>
    </source>
</evidence>
<reference evidence="13 14" key="2">
    <citation type="journal article" date="2019" name="Sci. Rep.">
        <title>Extended insight into the Mycobacterium chelonae-abscessus complex through whole genome sequencing of Mycobacterium salmoniphilum outbreak and Mycobacterium salmoniphilum-like strains.</title>
        <authorList>
            <person name="Behra P.R.K."/>
            <person name="Das S."/>
            <person name="Pettersson B.M.F."/>
            <person name="Shirreff L."/>
            <person name="DuCote T."/>
            <person name="Jacobsson K.G."/>
            <person name="Ennis D.G."/>
            <person name="Kirsebom L.A."/>
        </authorList>
    </citation>
    <scope>NUCLEOTIDE SEQUENCE [LARGE SCALE GENOMIC DNA]</scope>
    <source>
        <strain evidence="12 13">CCUG 63697</strain>
        <strain evidence="11 14">DSM 45524</strain>
    </source>
</reference>
<keyword evidence="9" id="KW-0472">Membrane</keyword>
<keyword evidence="9" id="KW-1133">Transmembrane helix</keyword>
<keyword evidence="13" id="KW-1185">Reference proteome</keyword>
<feature type="transmembrane region" description="Helical" evidence="9">
    <location>
        <begin position="111"/>
        <end position="131"/>
    </location>
</feature>
<reference evidence="11" key="1">
    <citation type="submission" date="2018-12" db="EMBL/GenBank/DDBJ databases">
        <authorList>
            <person name="Behra P.R.K."/>
            <person name="Das S."/>
            <person name="Pettersson B.M.F."/>
            <person name="Shirreff L."/>
            <person name="Ducote T."/>
            <person name="Jacobsson K.-G."/>
            <person name="Ennis D.G."/>
            <person name="Kirsebom L.A."/>
        </authorList>
    </citation>
    <scope>NUCLEOTIDE SEQUENCE</scope>
    <source>
        <strain evidence="11">DSM 45524</strain>
    </source>
</reference>
<name>A0A4R8RBJ1_9MYCO</name>
<evidence type="ECO:0000313" key="11">
    <source>
        <dbReference type="EMBL" id="TDH19418.1"/>
    </source>
</evidence>
<sequence length="404" mass="43605">MDRFREWAYQRRALVPYEFPWTVPVVMYGSTLLIVGCAVIQRDVTRPWLSVVASLIALTPILVFICAGYKLNTFWTVTCALAGVGLFLTWPSNVVDAAPFLLMFTVGEVGALASVRAGLASIGACVALLVVAEQLNHLGTFSLFMMFFVICGWLIGRIMQLQQRLLLQERAQQVRMQEQAAADERRRIAREIHDVIAHSLSVTMLHLTGARRVLQEDHDVDDAVAGLLDAERLGRQAMSDIRGTVGLLSAGPAGVEPMRLAPEPGIADIPDLIADFTAAGMAVESHIYGADESVSAGVGLALYRVAQESLANIAKHSPKSSAAVLLDINDSVASLTVSNDLAAGFRLDVCSGGGLSGMRQRIETLGGEFRAGMGEDGWTVSAMVPMASNGTPCRSRRKALWRHD</sequence>
<gene>
    <name evidence="12" type="primary">liaS_1</name>
    <name evidence="12" type="ORF">CCUG63697_00774</name>
    <name evidence="11" type="ORF">EJ571_23020</name>
</gene>
<keyword evidence="4 12" id="KW-0808">Transferase</keyword>
<dbReference type="GO" id="GO:0016020">
    <property type="term" value="C:membrane"/>
    <property type="evidence" value="ECO:0007669"/>
    <property type="project" value="InterPro"/>
</dbReference>
<organism evidence="12 13">
    <name type="scientific">Mycobacteroides franklinii</name>
    <dbReference type="NCBI Taxonomy" id="948102"/>
    <lineage>
        <taxon>Bacteria</taxon>
        <taxon>Bacillati</taxon>
        <taxon>Actinomycetota</taxon>
        <taxon>Actinomycetes</taxon>
        <taxon>Mycobacteriales</taxon>
        <taxon>Mycobacteriaceae</taxon>
        <taxon>Mycobacteroides</taxon>
    </lineage>
</organism>
<evidence type="ECO:0000256" key="8">
    <source>
        <dbReference type="ARBA" id="ARBA00023012"/>
    </source>
</evidence>
<comment type="catalytic activity">
    <reaction evidence="1">
        <text>ATP + protein L-histidine = ADP + protein N-phospho-L-histidine.</text>
        <dbReference type="EC" id="2.7.13.3"/>
    </reaction>
</comment>
<dbReference type="Pfam" id="PF07730">
    <property type="entry name" value="HisKA_3"/>
    <property type="match status" value="1"/>
</dbReference>
<dbReference type="EMBL" id="PECC01000026">
    <property type="protein sequence ID" value="TDZ52298.1"/>
    <property type="molecule type" value="Genomic_DNA"/>
</dbReference>
<protein>
    <recommendedName>
        <fullName evidence="2">histidine kinase</fullName>
        <ecNumber evidence="2">2.7.13.3</ecNumber>
    </recommendedName>
</protein>
<evidence type="ECO:0000256" key="7">
    <source>
        <dbReference type="ARBA" id="ARBA00022840"/>
    </source>
</evidence>
<evidence type="ECO:0000256" key="5">
    <source>
        <dbReference type="ARBA" id="ARBA00022741"/>
    </source>
</evidence>
<keyword evidence="5" id="KW-0547">Nucleotide-binding</keyword>
<dbReference type="InterPro" id="IPR036890">
    <property type="entry name" value="HATPase_C_sf"/>
</dbReference>
<dbReference type="InterPro" id="IPR011712">
    <property type="entry name" value="Sig_transdc_His_kin_sub3_dim/P"/>
</dbReference>
<dbReference type="SUPFAM" id="SSF55874">
    <property type="entry name" value="ATPase domain of HSP90 chaperone/DNA topoisomerase II/histidine kinase"/>
    <property type="match status" value="1"/>
</dbReference>
<dbReference type="GO" id="GO:0000155">
    <property type="term" value="F:phosphorelay sensor kinase activity"/>
    <property type="evidence" value="ECO:0007669"/>
    <property type="project" value="InterPro"/>
</dbReference>
<feature type="transmembrane region" description="Helical" evidence="9">
    <location>
        <begin position="74"/>
        <end position="91"/>
    </location>
</feature>
<evidence type="ECO:0000313" key="13">
    <source>
        <dbReference type="Proteomes" id="UP000295165"/>
    </source>
</evidence>
<evidence type="ECO:0000256" key="6">
    <source>
        <dbReference type="ARBA" id="ARBA00022777"/>
    </source>
</evidence>
<comment type="caution">
    <text evidence="12">The sequence shown here is derived from an EMBL/GenBank/DDBJ whole genome shotgun (WGS) entry which is preliminary data.</text>
</comment>
<evidence type="ECO:0000256" key="1">
    <source>
        <dbReference type="ARBA" id="ARBA00000085"/>
    </source>
</evidence>